<dbReference type="Proteomes" id="UP000291020">
    <property type="component" value="Unassembled WGS sequence"/>
</dbReference>
<evidence type="ECO:0000313" key="2">
    <source>
        <dbReference type="Ensembl" id="ENSGAGP00000012885.1"/>
    </source>
</evidence>
<keyword evidence="3" id="KW-1185">Reference proteome</keyword>
<evidence type="ECO:0000313" key="3">
    <source>
        <dbReference type="Proteomes" id="UP000291020"/>
    </source>
</evidence>
<feature type="compositionally biased region" description="Polar residues" evidence="1">
    <location>
        <begin position="63"/>
        <end position="74"/>
    </location>
</feature>
<reference evidence="2" key="3">
    <citation type="submission" date="2025-09" db="UniProtKB">
        <authorList>
            <consortium name="Ensembl"/>
        </authorList>
    </citation>
    <scope>IDENTIFICATION</scope>
</reference>
<accession>A0A452HDJ9</accession>
<feature type="region of interest" description="Disordered" evidence="1">
    <location>
        <begin position="51"/>
        <end position="74"/>
    </location>
</feature>
<reference evidence="3" key="1">
    <citation type="journal article" date="2017" name="PLoS ONE">
        <title>The Agassiz's desert tortoise genome provides a resource for the conservation of a threatened species.</title>
        <authorList>
            <person name="Tollis M."/>
            <person name="DeNardo D.F."/>
            <person name="Cornelius J.A."/>
            <person name="Dolby G.A."/>
            <person name="Edwards T."/>
            <person name="Henen B.T."/>
            <person name="Karl A.E."/>
            <person name="Murphy R.W."/>
            <person name="Kusumi K."/>
        </authorList>
    </citation>
    <scope>NUCLEOTIDE SEQUENCE [LARGE SCALE GENOMIC DNA]</scope>
</reference>
<reference evidence="2" key="2">
    <citation type="submission" date="2025-08" db="UniProtKB">
        <authorList>
            <consortium name="Ensembl"/>
        </authorList>
    </citation>
    <scope>IDENTIFICATION</scope>
</reference>
<dbReference type="STRING" id="38772.ENSGAGP00000012885"/>
<proteinExistence type="predicted"/>
<dbReference type="AlphaFoldDB" id="A0A452HDJ9"/>
<organism evidence="2 3">
    <name type="scientific">Gopherus agassizii</name>
    <name type="common">Agassiz's desert tortoise</name>
    <dbReference type="NCBI Taxonomy" id="38772"/>
    <lineage>
        <taxon>Eukaryota</taxon>
        <taxon>Metazoa</taxon>
        <taxon>Chordata</taxon>
        <taxon>Craniata</taxon>
        <taxon>Vertebrata</taxon>
        <taxon>Euteleostomi</taxon>
        <taxon>Archelosauria</taxon>
        <taxon>Testudinata</taxon>
        <taxon>Testudines</taxon>
        <taxon>Cryptodira</taxon>
        <taxon>Durocryptodira</taxon>
        <taxon>Testudinoidea</taxon>
        <taxon>Testudinidae</taxon>
        <taxon>Gopherus</taxon>
    </lineage>
</organism>
<dbReference type="Ensembl" id="ENSGAGT00000014766.1">
    <property type="protein sequence ID" value="ENSGAGP00000012885.1"/>
    <property type="gene ID" value="ENSGAGG00000009888.1"/>
</dbReference>
<sequence length="74" mass="8073">MTRILTACKVVKTLKDGFEFCNVAAHHHWHLARTGTRFLSVKVIITKLSSPTNLPAPVLPDTEPSQATPGSPHT</sequence>
<name>A0A452HDJ9_9SAUR</name>
<protein>
    <submittedName>
        <fullName evidence="2">Uncharacterized protein</fullName>
    </submittedName>
</protein>
<evidence type="ECO:0000256" key="1">
    <source>
        <dbReference type="SAM" id="MobiDB-lite"/>
    </source>
</evidence>